<evidence type="ECO:0000313" key="2">
    <source>
        <dbReference type="EMBL" id="MEM5498756.1"/>
    </source>
</evidence>
<sequence length="311" mass="35304">MKAKLIYVGLFTLIWLIFQFAFVIGVHFQATSNQAQFLANIEKRIAIDLPKLRLANPKFKTVADTRSVSHYISDLNSVLDEQRSPIDVISIQGIVEADIQRAKASRETYLETHDQKITIQYAVNTPSIADYFGIAPLILATLLSYLCIQRLRLTHRNTANLQKELETPVNHQLIIDLKSKSISYVDGTTPIILPNKPFCFYAALVDYCIQDNSANLSNSSDVPEELIQMANKYFYRLIDLGHTKRKRPDFAANLDKTLSEIRSALDEIFVDHQEEKELFYPPKAQGEGSRSKLHNYALPNISAEKVLFIGK</sequence>
<accession>A0ABU9SZ38</accession>
<evidence type="ECO:0000256" key="1">
    <source>
        <dbReference type="SAM" id="Phobius"/>
    </source>
</evidence>
<gene>
    <name evidence="2" type="ORF">WNY77_15210</name>
</gene>
<dbReference type="EMBL" id="JBBMQS010000009">
    <property type="protein sequence ID" value="MEM5498756.1"/>
    <property type="molecule type" value="Genomic_DNA"/>
</dbReference>
<evidence type="ECO:0000313" key="3">
    <source>
        <dbReference type="Proteomes" id="UP001461163"/>
    </source>
</evidence>
<protein>
    <submittedName>
        <fullName evidence="2">Uncharacterized protein</fullName>
    </submittedName>
</protein>
<comment type="caution">
    <text evidence="2">The sequence shown here is derived from an EMBL/GenBank/DDBJ whole genome shotgun (WGS) entry which is preliminary data.</text>
</comment>
<feature type="transmembrane region" description="Helical" evidence="1">
    <location>
        <begin position="7"/>
        <end position="28"/>
    </location>
</feature>
<keyword evidence="3" id="KW-1185">Reference proteome</keyword>
<reference evidence="2 3" key="1">
    <citation type="submission" date="2024-03" db="EMBL/GenBank/DDBJ databases">
        <title>Community enrichment and isolation of bacterial strains for fucoidan degradation.</title>
        <authorList>
            <person name="Sichert A."/>
        </authorList>
    </citation>
    <scope>NUCLEOTIDE SEQUENCE [LARGE SCALE GENOMIC DNA]</scope>
    <source>
        <strain evidence="2 3">AS12</strain>
    </source>
</reference>
<feature type="transmembrane region" description="Helical" evidence="1">
    <location>
        <begin position="131"/>
        <end position="148"/>
    </location>
</feature>
<keyword evidence="1" id="KW-1133">Transmembrane helix</keyword>
<dbReference type="RefSeq" id="WP_342882195.1">
    <property type="nucleotide sequence ID" value="NZ_JBBMQS010000009.1"/>
</dbReference>
<proteinExistence type="predicted"/>
<keyword evidence="1" id="KW-0472">Membrane</keyword>
<keyword evidence="1" id="KW-0812">Transmembrane</keyword>
<organism evidence="2 3">
    <name type="scientific">Paraglaciecola mesophila</name>
    <dbReference type="NCBI Taxonomy" id="197222"/>
    <lineage>
        <taxon>Bacteria</taxon>
        <taxon>Pseudomonadati</taxon>
        <taxon>Pseudomonadota</taxon>
        <taxon>Gammaproteobacteria</taxon>
        <taxon>Alteromonadales</taxon>
        <taxon>Alteromonadaceae</taxon>
        <taxon>Paraglaciecola</taxon>
    </lineage>
</organism>
<dbReference type="Proteomes" id="UP001461163">
    <property type="component" value="Unassembled WGS sequence"/>
</dbReference>
<name>A0ABU9SZ38_9ALTE</name>